<dbReference type="HOGENOM" id="CLU_3378991_0_0_6"/>
<sequence>RYPECKGTVNIGTGKKKSPGKSAKTRTATTKTA</sequence>
<protein>
    <submittedName>
        <fullName evidence="2">Uncharacterized protein</fullName>
    </submittedName>
</protein>
<gene>
    <name evidence="2" type="ORF">PSYPI_43861</name>
</gene>
<dbReference type="AlphaFoldDB" id="F3GPA5"/>
<evidence type="ECO:0000313" key="3">
    <source>
        <dbReference type="Proteomes" id="UP000004986"/>
    </source>
</evidence>
<comment type="caution">
    <text evidence="2">The sequence shown here is derived from an EMBL/GenBank/DDBJ whole genome shotgun (WGS) entry which is preliminary data.</text>
</comment>
<dbReference type="Proteomes" id="UP000004986">
    <property type="component" value="Unassembled WGS sequence"/>
</dbReference>
<feature type="compositionally biased region" description="Low complexity" evidence="1">
    <location>
        <begin position="21"/>
        <end position="33"/>
    </location>
</feature>
<feature type="non-terminal residue" evidence="2">
    <location>
        <position position="1"/>
    </location>
</feature>
<feature type="region of interest" description="Disordered" evidence="1">
    <location>
        <begin position="1"/>
        <end position="33"/>
    </location>
</feature>
<keyword evidence="3" id="KW-1185">Reference proteome</keyword>
<organism evidence="2 3">
    <name type="scientific">Pseudomonas syringae pv. pisi str. 1704B</name>
    <dbReference type="NCBI Taxonomy" id="629263"/>
    <lineage>
        <taxon>Bacteria</taxon>
        <taxon>Pseudomonadati</taxon>
        <taxon>Pseudomonadota</taxon>
        <taxon>Gammaproteobacteria</taxon>
        <taxon>Pseudomonadales</taxon>
        <taxon>Pseudomonadaceae</taxon>
        <taxon>Pseudomonas</taxon>
        <taxon>Pseudomonas syringae</taxon>
    </lineage>
</organism>
<dbReference type="EMBL" id="AEAI01003617">
    <property type="protein sequence ID" value="EGH48908.1"/>
    <property type="molecule type" value="Genomic_DNA"/>
</dbReference>
<name>F3GPA5_PSESJ</name>
<evidence type="ECO:0000313" key="2">
    <source>
        <dbReference type="EMBL" id="EGH48908.1"/>
    </source>
</evidence>
<accession>F3GPA5</accession>
<evidence type="ECO:0000256" key="1">
    <source>
        <dbReference type="SAM" id="MobiDB-lite"/>
    </source>
</evidence>
<reference evidence="2 3" key="1">
    <citation type="journal article" date="2011" name="PLoS Pathog.">
        <title>Dynamic evolution of pathogenicity revealed by sequencing and comparative genomics of 19 Pseudomonas syringae isolates.</title>
        <authorList>
            <person name="Baltrus D.A."/>
            <person name="Nishimura M.T."/>
            <person name="Romanchuk A."/>
            <person name="Chang J.H."/>
            <person name="Mukhtar M.S."/>
            <person name="Cherkis K."/>
            <person name="Roach J."/>
            <person name="Grant S.R."/>
            <person name="Jones C.D."/>
            <person name="Dangl J.L."/>
        </authorList>
    </citation>
    <scope>NUCLEOTIDE SEQUENCE [LARGE SCALE GENOMIC DNA]</scope>
    <source>
        <strain evidence="2 3">1704B</strain>
    </source>
</reference>
<proteinExistence type="predicted"/>